<comment type="function">
    <text evidence="5">Could be a nuclease involved in processing of the 5'-end of pre-16S rRNA.</text>
</comment>
<feature type="domain" description="YqgF/RNase H-like" evidence="6">
    <location>
        <begin position="6"/>
        <end position="106"/>
    </location>
</feature>
<keyword evidence="3 5" id="KW-0540">Nuclease</keyword>
<gene>
    <name evidence="7" type="ORF">AFERRI_100037</name>
    <name evidence="8" type="ORF">AFERRI_50006</name>
</gene>
<dbReference type="AlphaFoldDB" id="A0A060UIR2"/>
<dbReference type="PANTHER" id="PTHR33317:SF4">
    <property type="entry name" value="POLYNUCLEOTIDYL TRANSFERASE, RIBONUCLEASE H-LIKE SUPERFAMILY PROTEIN"/>
    <property type="match status" value="1"/>
</dbReference>
<evidence type="ECO:0000256" key="2">
    <source>
        <dbReference type="ARBA" id="ARBA00022517"/>
    </source>
</evidence>
<evidence type="ECO:0000256" key="5">
    <source>
        <dbReference type="HAMAP-Rule" id="MF_00651"/>
    </source>
</evidence>
<dbReference type="GO" id="GO:0016788">
    <property type="term" value="F:hydrolase activity, acting on ester bonds"/>
    <property type="evidence" value="ECO:0007669"/>
    <property type="project" value="UniProtKB-UniRule"/>
</dbReference>
<reference evidence="7" key="1">
    <citation type="submission" date="2014-03" db="EMBL/GenBank/DDBJ databases">
        <authorList>
            <person name="Genoscope - CEA"/>
        </authorList>
    </citation>
    <scope>NUCLEOTIDE SEQUENCE [LARGE SCALE GENOMIC DNA]</scope>
    <source>
        <strain evidence="7">CF27</strain>
    </source>
</reference>
<comment type="subcellular location">
    <subcellularLocation>
        <location evidence="5">Cytoplasm</location>
    </subcellularLocation>
</comment>
<dbReference type="GO" id="GO:0005829">
    <property type="term" value="C:cytosol"/>
    <property type="evidence" value="ECO:0007669"/>
    <property type="project" value="TreeGrafter"/>
</dbReference>
<name>A0A060UIR2_9PROT</name>
<dbReference type="HAMAP" id="MF_00651">
    <property type="entry name" value="Nuclease_YqgF"/>
    <property type="match status" value="1"/>
</dbReference>
<dbReference type="InterPro" id="IPR005227">
    <property type="entry name" value="YqgF"/>
</dbReference>
<dbReference type="RefSeq" id="WP_035190642.1">
    <property type="nucleotide sequence ID" value="NZ_CCCS020000002.1"/>
</dbReference>
<proteinExistence type="inferred from homology"/>
<reference evidence="8 9" key="3">
    <citation type="submission" date="2017-03" db="EMBL/GenBank/DDBJ databases">
        <authorList>
            <person name="Regsiter A."/>
            <person name="William W."/>
        </authorList>
    </citation>
    <scope>NUCLEOTIDE SEQUENCE [LARGE SCALE GENOMIC DNA]</scope>
    <source>
        <strain evidence="8">PRJEB5721</strain>
    </source>
</reference>
<dbReference type="Proteomes" id="UP000193925">
    <property type="component" value="Chromosome AFERRI"/>
</dbReference>
<dbReference type="InterPro" id="IPR012337">
    <property type="entry name" value="RNaseH-like_sf"/>
</dbReference>
<dbReference type="PANTHER" id="PTHR33317">
    <property type="entry name" value="POLYNUCLEOTIDYL TRANSFERASE, RIBONUCLEASE H-LIKE SUPERFAMILY PROTEIN"/>
    <property type="match status" value="1"/>
</dbReference>
<evidence type="ECO:0000256" key="4">
    <source>
        <dbReference type="ARBA" id="ARBA00022801"/>
    </source>
</evidence>
<evidence type="ECO:0000259" key="6">
    <source>
        <dbReference type="SMART" id="SM00732"/>
    </source>
</evidence>
<protein>
    <recommendedName>
        <fullName evidence="5">Putative pre-16S rRNA nuclease</fullName>
        <ecNumber evidence="5">3.1.-.-</ecNumber>
    </recommendedName>
</protein>
<dbReference type="InterPro" id="IPR006641">
    <property type="entry name" value="YqgF/RNaseH-like_dom"/>
</dbReference>
<evidence type="ECO:0000256" key="1">
    <source>
        <dbReference type="ARBA" id="ARBA00022490"/>
    </source>
</evidence>
<dbReference type="NCBIfam" id="TIGR00250">
    <property type="entry name" value="RNAse_H_YqgF"/>
    <property type="match status" value="1"/>
</dbReference>
<dbReference type="EMBL" id="LT841305">
    <property type="protein sequence ID" value="SMH66805.1"/>
    <property type="molecule type" value="Genomic_DNA"/>
</dbReference>
<dbReference type="SMART" id="SM00732">
    <property type="entry name" value="YqgFc"/>
    <property type="match status" value="1"/>
</dbReference>
<dbReference type="InterPro" id="IPR037027">
    <property type="entry name" value="YqgF/RNaseH-like_dom_sf"/>
</dbReference>
<dbReference type="EC" id="3.1.-.-" evidence="5"/>
<evidence type="ECO:0000313" key="9">
    <source>
        <dbReference type="Proteomes" id="UP000193925"/>
    </source>
</evidence>
<keyword evidence="4 5" id="KW-0378">Hydrolase</keyword>
<dbReference type="GO" id="GO:0000967">
    <property type="term" value="P:rRNA 5'-end processing"/>
    <property type="evidence" value="ECO:0007669"/>
    <property type="project" value="UniProtKB-UniRule"/>
</dbReference>
<evidence type="ECO:0000313" key="8">
    <source>
        <dbReference type="EMBL" id="SMH66805.1"/>
    </source>
</evidence>
<dbReference type="Pfam" id="PF03652">
    <property type="entry name" value="RuvX"/>
    <property type="match status" value="1"/>
</dbReference>
<dbReference type="GO" id="GO:0004518">
    <property type="term" value="F:nuclease activity"/>
    <property type="evidence" value="ECO:0007669"/>
    <property type="project" value="UniProtKB-KW"/>
</dbReference>
<dbReference type="EMBL" id="CCCS020000002">
    <property type="protein sequence ID" value="CDQ08602.1"/>
    <property type="molecule type" value="Genomic_DNA"/>
</dbReference>
<evidence type="ECO:0000313" key="7">
    <source>
        <dbReference type="EMBL" id="CDQ08602.1"/>
    </source>
</evidence>
<keyword evidence="9" id="KW-1185">Reference proteome</keyword>
<dbReference type="SUPFAM" id="SSF53098">
    <property type="entry name" value="Ribonuclease H-like"/>
    <property type="match status" value="1"/>
</dbReference>
<organism evidence="7">
    <name type="scientific">Acidithiobacillus ferrivorans</name>
    <dbReference type="NCBI Taxonomy" id="160808"/>
    <lineage>
        <taxon>Bacteria</taxon>
        <taxon>Pseudomonadati</taxon>
        <taxon>Pseudomonadota</taxon>
        <taxon>Acidithiobacillia</taxon>
        <taxon>Acidithiobacillales</taxon>
        <taxon>Acidithiobacillaceae</taxon>
        <taxon>Acidithiobacillus</taxon>
    </lineage>
</organism>
<evidence type="ECO:0000256" key="3">
    <source>
        <dbReference type="ARBA" id="ARBA00022722"/>
    </source>
</evidence>
<dbReference type="Gene3D" id="3.30.420.140">
    <property type="entry name" value="YqgF/RNase H-like domain"/>
    <property type="match status" value="1"/>
</dbReference>
<keyword evidence="2 5" id="KW-0690">Ribosome biogenesis</keyword>
<accession>A0A060UIR2</accession>
<keyword evidence="1 5" id="KW-0963">Cytoplasm</keyword>
<comment type="similarity">
    <text evidence="5">Belongs to the YqgF HJR family.</text>
</comment>
<reference evidence="7" key="2">
    <citation type="submission" date="2014-07" db="EMBL/GenBank/DDBJ databases">
        <title>Initial genome analysis of the psychrotolerant acidophile Acidithiobacillus ferrivorans CF27: insights into iron and sulfur oxidation pathways and into biofilm formation.</title>
        <authorList>
            <person name="Talla E."/>
            <person name="Hedrich S."/>
            <person name="Mangenot S."/>
            <person name="Ji B."/>
            <person name="Johnson D.B."/>
            <person name="Barbe V."/>
            <person name="Bonnefoy V."/>
        </authorList>
    </citation>
    <scope>NUCLEOTIDE SEQUENCE [LARGE SCALE GENOMIC DNA]</scope>
    <source>
        <strain evidence="7">CF27</strain>
    </source>
</reference>
<dbReference type="CDD" id="cd16964">
    <property type="entry name" value="YqgF"/>
    <property type="match status" value="1"/>
</dbReference>
<sequence>MPERSGPLLGIDFGERRIGIAVLGESGLAPQGVATLRNGEGGPDWDGFARILKEWQPRALVLGLPLHMDGSEGFMVGRVRKFAESLQRRFPLPIHWVDERLSSHAAELVLKDRDFSPKKRGRLLDQAAACEILWTFHNARGDA</sequence>